<keyword evidence="1" id="KW-1133">Transmembrane helix</keyword>
<keyword evidence="1" id="KW-0812">Transmembrane</keyword>
<evidence type="ECO:0000313" key="2">
    <source>
        <dbReference type="EMBL" id="CAF9931160.1"/>
    </source>
</evidence>
<reference evidence="2" key="1">
    <citation type="submission" date="2021-03" db="EMBL/GenBank/DDBJ databases">
        <authorList>
            <person name="Tagirdzhanova G."/>
        </authorList>
    </citation>
    <scope>NUCLEOTIDE SEQUENCE</scope>
</reference>
<evidence type="ECO:0000313" key="3">
    <source>
        <dbReference type="Proteomes" id="UP000664521"/>
    </source>
</evidence>
<comment type="caution">
    <text evidence="2">The sequence shown here is derived from an EMBL/GenBank/DDBJ whole genome shotgun (WGS) entry which is preliminary data.</text>
</comment>
<keyword evidence="1" id="KW-0472">Membrane</keyword>
<proteinExistence type="predicted"/>
<keyword evidence="3" id="KW-1185">Reference proteome</keyword>
<name>A0A8H3IWI4_9LECA</name>
<dbReference type="Proteomes" id="UP000664521">
    <property type="component" value="Unassembled WGS sequence"/>
</dbReference>
<dbReference type="EMBL" id="CAJPDS010000058">
    <property type="protein sequence ID" value="CAF9931160.1"/>
    <property type="molecule type" value="Genomic_DNA"/>
</dbReference>
<protein>
    <recommendedName>
        <fullName evidence="4">Transmembrane protein</fullName>
    </recommendedName>
</protein>
<evidence type="ECO:0000256" key="1">
    <source>
        <dbReference type="SAM" id="Phobius"/>
    </source>
</evidence>
<evidence type="ECO:0008006" key="4">
    <source>
        <dbReference type="Google" id="ProtNLM"/>
    </source>
</evidence>
<feature type="transmembrane region" description="Helical" evidence="1">
    <location>
        <begin position="86"/>
        <end position="105"/>
    </location>
</feature>
<dbReference type="AlphaFoldDB" id="A0A8H3IWI4"/>
<accession>A0A8H3IWI4</accession>
<gene>
    <name evidence="2" type="ORF">HETSPECPRED_007815</name>
</gene>
<sequence length="146" mass="15654">MSHAMEEEPMSQYDLDEETVMTPVQTRAVSPSRGRVMPHTAAEADAFTASLNTIVNGKDNGPAHAALSLFDKTRAFFNTFSLVDKAAFILYITVFTLTMAGIQVANYGCTTICMTVAAIGLSAIGLILVILRLQDSALAQHADLEA</sequence>
<organism evidence="2 3">
    <name type="scientific">Heterodermia speciosa</name>
    <dbReference type="NCBI Taxonomy" id="116794"/>
    <lineage>
        <taxon>Eukaryota</taxon>
        <taxon>Fungi</taxon>
        <taxon>Dikarya</taxon>
        <taxon>Ascomycota</taxon>
        <taxon>Pezizomycotina</taxon>
        <taxon>Lecanoromycetes</taxon>
        <taxon>OSLEUM clade</taxon>
        <taxon>Lecanoromycetidae</taxon>
        <taxon>Caliciales</taxon>
        <taxon>Physciaceae</taxon>
        <taxon>Heterodermia</taxon>
    </lineage>
</organism>
<feature type="transmembrane region" description="Helical" evidence="1">
    <location>
        <begin position="111"/>
        <end position="131"/>
    </location>
</feature>